<dbReference type="Proteomes" id="UP000559256">
    <property type="component" value="Unassembled WGS sequence"/>
</dbReference>
<feature type="chain" id="PRO_5034533906" evidence="1">
    <location>
        <begin position="23"/>
        <end position="247"/>
    </location>
</feature>
<evidence type="ECO:0000313" key="3">
    <source>
        <dbReference type="Proteomes" id="UP000559256"/>
    </source>
</evidence>
<keyword evidence="3" id="KW-1185">Reference proteome</keyword>
<keyword evidence="1" id="KW-0732">Signal</keyword>
<proteinExistence type="predicted"/>
<gene>
    <name evidence="2" type="ORF">D9758_013022</name>
</gene>
<protein>
    <submittedName>
        <fullName evidence="2">Uncharacterized protein</fullName>
    </submittedName>
</protein>
<comment type="caution">
    <text evidence="2">The sequence shown here is derived from an EMBL/GenBank/DDBJ whole genome shotgun (WGS) entry which is preliminary data.</text>
</comment>
<organism evidence="2 3">
    <name type="scientific">Tetrapyrgos nigripes</name>
    <dbReference type="NCBI Taxonomy" id="182062"/>
    <lineage>
        <taxon>Eukaryota</taxon>
        <taxon>Fungi</taxon>
        <taxon>Dikarya</taxon>
        <taxon>Basidiomycota</taxon>
        <taxon>Agaricomycotina</taxon>
        <taxon>Agaricomycetes</taxon>
        <taxon>Agaricomycetidae</taxon>
        <taxon>Agaricales</taxon>
        <taxon>Marasmiineae</taxon>
        <taxon>Marasmiaceae</taxon>
        <taxon>Tetrapyrgos</taxon>
    </lineage>
</organism>
<name>A0A8H5C9F2_9AGAR</name>
<sequence>MSTRLFLSLLFSMFVLQARTLALPSRYSPFDVSKFENPDDVDVDITLNQLNQVLGNFTCKPTQQFAEECRNSTDALPLINQGFADYNISSVGEKAALLSLMVFETGNFSFDRNHFPPPGRPGQGTRNLMQFPFVYQYAVDNANTSSQALSLVPNNTTDLDSVSDDTKNAVRKLVLGDQLSFSSAMWFYTQSGKNKTGCTHIDGMVEGLQVRTVAGWENYITQCIGTTVTDDRQKVWEQTLKALISVN</sequence>
<dbReference type="OrthoDB" id="2349272at2759"/>
<accession>A0A8H5C9F2</accession>
<dbReference type="EMBL" id="JAACJM010000212">
    <property type="protein sequence ID" value="KAF5337667.1"/>
    <property type="molecule type" value="Genomic_DNA"/>
</dbReference>
<dbReference type="AlphaFoldDB" id="A0A8H5C9F2"/>
<evidence type="ECO:0000313" key="2">
    <source>
        <dbReference type="EMBL" id="KAF5337667.1"/>
    </source>
</evidence>
<reference evidence="2 3" key="1">
    <citation type="journal article" date="2020" name="ISME J.">
        <title>Uncovering the hidden diversity of litter-decomposition mechanisms in mushroom-forming fungi.</title>
        <authorList>
            <person name="Floudas D."/>
            <person name="Bentzer J."/>
            <person name="Ahren D."/>
            <person name="Johansson T."/>
            <person name="Persson P."/>
            <person name="Tunlid A."/>
        </authorList>
    </citation>
    <scope>NUCLEOTIDE SEQUENCE [LARGE SCALE GENOMIC DNA]</scope>
    <source>
        <strain evidence="2 3">CBS 291.85</strain>
    </source>
</reference>
<evidence type="ECO:0000256" key="1">
    <source>
        <dbReference type="SAM" id="SignalP"/>
    </source>
</evidence>
<feature type="signal peptide" evidence="1">
    <location>
        <begin position="1"/>
        <end position="22"/>
    </location>
</feature>